<dbReference type="PANTHER" id="PTHR45737:SF4">
    <property type="entry name" value="VON WILLEBRAND DOMAIN PROTEIN (AFU_ORTHOLOGUE AFUA_4G01160)"/>
    <property type="match status" value="1"/>
</dbReference>
<protein>
    <submittedName>
        <fullName evidence="4">von Willebrand factor type A domain protein</fullName>
    </submittedName>
</protein>
<dbReference type="InterPro" id="IPR036465">
    <property type="entry name" value="vWFA_dom_sf"/>
</dbReference>
<feature type="domain" description="VWFA" evidence="2">
    <location>
        <begin position="340"/>
        <end position="514"/>
    </location>
</feature>
<dbReference type="Proteomes" id="UP000006702">
    <property type="component" value="Unassembled WGS sequence"/>
</dbReference>
<dbReference type="Pfam" id="PF13768">
    <property type="entry name" value="VWA_3"/>
    <property type="match status" value="1"/>
</dbReference>
<dbReference type="SUPFAM" id="SSF53300">
    <property type="entry name" value="vWA-like"/>
    <property type="match status" value="1"/>
</dbReference>
<evidence type="ECO:0000313" key="5">
    <source>
        <dbReference type="Proteomes" id="UP000006702"/>
    </source>
</evidence>
<feature type="region of interest" description="Disordered" evidence="1">
    <location>
        <begin position="788"/>
        <end position="825"/>
    </location>
</feature>
<dbReference type="HOGENOM" id="CLU_003826_5_0_1"/>
<gene>
    <name evidence="4" type="ORF">NFIA_044160</name>
</gene>
<dbReference type="OrthoDB" id="1729737at2759"/>
<dbReference type="PANTHER" id="PTHR45737">
    <property type="entry name" value="VON WILLEBRAND FACTOR A DOMAIN-CONTAINING PROTEIN 5A"/>
    <property type="match status" value="1"/>
</dbReference>
<accession>A1CV20</accession>
<keyword evidence="5" id="KW-1185">Reference proteome</keyword>
<dbReference type="EMBL" id="DS027684">
    <property type="protein sequence ID" value="EAW25597.1"/>
    <property type="molecule type" value="Genomic_DNA"/>
</dbReference>
<dbReference type="Pfam" id="PF08487">
    <property type="entry name" value="VIT"/>
    <property type="match status" value="1"/>
</dbReference>
<dbReference type="KEGG" id="nfi:NFIA_044160"/>
<sequence length="1074" mass="118810">MDVLDRLQSGLFFRPNVADITPTIIQPYILPNQAQPTIHYQKNASSSIPAATLASINSSTPEVPLPLLSVSANVDVHGRLCTTKVTQQFSNASSSTTQNARYVFPIYDGSVVTSFRCWIGNDRLLEGAVKAKEAARADFKHAVSQRKVAVLVEELVPEVFETSVGNIPAQTTVKIEITYTNLLKVDNSTGGLVLTIPTSIAPRYGDVPEGYSGNESLLTEGLRINVQASMPTAIRKMESRSHPISVEMGAVSHKSFTDFAASASSDMLDYSKGRATLSDRKAVLGHDFVLHILCSSREFSRSRAIAASQPGQPSLSTIAVTVHPGDLFCQNVNMEDFVGEIIFMADRSGSMKSKIPSLINVMNIFLRSLPEACSFNIASFGSQVTWLWPFSMRYSQTNLDVAAKHVDSFKANYGGTEIYGALHSVLDHYNERNDVPTNVILLTDGEVWDVDNVIQLVHRTASNGNSNIRFFSLGIGDQVSHRLVEGIGQQGGGYAEVVPESSMGSWQERVIQMLKAALTPSRLQCNVDLGKELAMKTSERQIAGYTVQYPEWVQAPHQIPVLSTFSHFSLYYILESGLDSLPKTINITTTTERGEKLSAQLPIQTVAEQPAIHHLAAKALMNDYETGQSWLHSLNPVLKSTNSAGFEKVLEQEAQHVGQTWSIPSKWTSYVAIDRTTAQQHAISVHKADSIEFSQLTRPRHTSTSTEPRIGKRKGPFVRRSLLNDPRNSSFGIEEAGTQFLSVPAPPPGRPYSLDTSFECTYTASPSTFGAGVGVPAFDYHNQPTQTQYHYHDASRASPAPQVTSQPAELEPRSRDASVTSSLLTQSRGRVKAAATCNDPDEDKDIELHYAYPVSDVDSDEAIAVAPHAHSQRPEPILRRAKRYVKPRRSSPDVNEAEDHNPPSPTDPLNNTTWMGIRQARFCRPRSPDREPGDPDHPRPSDFPPLDRILRMQQADGKFLVVSSSFRSALNQKYEHKALRQFLTSRFGRKSLAMGLRLCQLAYNVCLVVYITHEYASSKALWELQVAKARQWIKRIIIEWLKESGDSEEIPETSLEESAESMLEEMDKLVLQQS</sequence>
<feature type="region of interest" description="Disordered" evidence="1">
    <location>
        <begin position="867"/>
        <end position="946"/>
    </location>
</feature>
<dbReference type="GeneID" id="4594202"/>
<dbReference type="RefSeq" id="XP_001267494.1">
    <property type="nucleotide sequence ID" value="XM_001267493.1"/>
</dbReference>
<feature type="domain" description="VIT" evidence="3">
    <location>
        <begin position="51"/>
        <end position="181"/>
    </location>
</feature>
<dbReference type="eggNOG" id="ENOG502QW15">
    <property type="taxonomic scope" value="Eukaryota"/>
</dbReference>
<dbReference type="SMART" id="SM00327">
    <property type="entry name" value="VWA"/>
    <property type="match status" value="1"/>
</dbReference>
<evidence type="ECO:0000259" key="2">
    <source>
        <dbReference type="PROSITE" id="PS50234"/>
    </source>
</evidence>
<evidence type="ECO:0000313" key="4">
    <source>
        <dbReference type="EMBL" id="EAW25597.1"/>
    </source>
</evidence>
<evidence type="ECO:0000259" key="3">
    <source>
        <dbReference type="PROSITE" id="PS51468"/>
    </source>
</evidence>
<dbReference type="Gene3D" id="3.40.50.410">
    <property type="entry name" value="von Willebrand factor, type A domain"/>
    <property type="match status" value="1"/>
</dbReference>
<reference evidence="5" key="1">
    <citation type="journal article" date="2008" name="PLoS Genet.">
        <title>Genomic islands in the pathogenic filamentous fungus Aspergillus fumigatus.</title>
        <authorList>
            <person name="Fedorova N.D."/>
            <person name="Khaldi N."/>
            <person name="Joardar V.S."/>
            <person name="Maiti R."/>
            <person name="Amedeo P."/>
            <person name="Anderson M.J."/>
            <person name="Crabtree J."/>
            <person name="Silva J.C."/>
            <person name="Badger J.H."/>
            <person name="Albarraq A."/>
            <person name="Angiuoli S."/>
            <person name="Bussey H."/>
            <person name="Bowyer P."/>
            <person name="Cotty P.J."/>
            <person name="Dyer P.S."/>
            <person name="Egan A."/>
            <person name="Galens K."/>
            <person name="Fraser-Liggett C.M."/>
            <person name="Haas B.J."/>
            <person name="Inman J.M."/>
            <person name="Kent R."/>
            <person name="Lemieux S."/>
            <person name="Malavazi I."/>
            <person name="Orvis J."/>
            <person name="Roemer T."/>
            <person name="Ronning C.M."/>
            <person name="Sundaram J.P."/>
            <person name="Sutton G."/>
            <person name="Turner G."/>
            <person name="Venter J.C."/>
            <person name="White O.R."/>
            <person name="Whitty B.R."/>
            <person name="Youngman P."/>
            <person name="Wolfe K.H."/>
            <person name="Goldman G.H."/>
            <person name="Wortman J.R."/>
            <person name="Jiang B."/>
            <person name="Denning D.W."/>
            <person name="Nierman W.C."/>
        </authorList>
    </citation>
    <scope>NUCLEOTIDE SEQUENCE [LARGE SCALE GENOMIC DNA]</scope>
    <source>
        <strain evidence="5">ATCC 1020 / DSM 3700 / CBS 544.65 / FGSC A1164 / JCM 1740 / NRRL 181 / WB 181</strain>
    </source>
</reference>
<dbReference type="VEuPathDB" id="FungiDB:NFIA_044160"/>
<dbReference type="InterPro" id="IPR002035">
    <property type="entry name" value="VWF_A"/>
</dbReference>
<evidence type="ECO:0000256" key="1">
    <source>
        <dbReference type="SAM" id="MobiDB-lite"/>
    </source>
</evidence>
<dbReference type="OMA" id="SSPREFM"/>
<dbReference type="PROSITE" id="PS51468">
    <property type="entry name" value="VIT"/>
    <property type="match status" value="1"/>
</dbReference>
<dbReference type="PROSITE" id="PS50234">
    <property type="entry name" value="VWFA"/>
    <property type="match status" value="1"/>
</dbReference>
<dbReference type="SMART" id="SM00609">
    <property type="entry name" value="VIT"/>
    <property type="match status" value="1"/>
</dbReference>
<dbReference type="InterPro" id="IPR013694">
    <property type="entry name" value="VIT"/>
</dbReference>
<proteinExistence type="predicted"/>
<dbReference type="AlphaFoldDB" id="A1CV20"/>
<dbReference type="STRING" id="331117.A1CV20"/>
<organism evidence="4 5">
    <name type="scientific">Neosartorya fischeri (strain ATCC 1020 / DSM 3700 / CBS 544.65 / FGSC A1164 / JCM 1740 / NRRL 181 / WB 181)</name>
    <name type="common">Aspergillus fischerianus</name>
    <dbReference type="NCBI Taxonomy" id="331117"/>
    <lineage>
        <taxon>Eukaryota</taxon>
        <taxon>Fungi</taxon>
        <taxon>Dikarya</taxon>
        <taxon>Ascomycota</taxon>
        <taxon>Pezizomycotina</taxon>
        <taxon>Eurotiomycetes</taxon>
        <taxon>Eurotiomycetidae</taxon>
        <taxon>Eurotiales</taxon>
        <taxon>Aspergillaceae</taxon>
        <taxon>Aspergillus</taxon>
        <taxon>Aspergillus subgen. Fumigati</taxon>
    </lineage>
</organism>
<feature type="compositionally biased region" description="Basic and acidic residues" evidence="1">
    <location>
        <begin position="926"/>
        <end position="940"/>
    </location>
</feature>
<name>A1CV20_NEOFI</name>
<feature type="compositionally biased region" description="Basic residues" evidence="1">
    <location>
        <begin position="879"/>
        <end position="889"/>
    </location>
</feature>